<feature type="compositionally biased region" description="Polar residues" evidence="1">
    <location>
        <begin position="1"/>
        <end position="10"/>
    </location>
</feature>
<name>A0A5N6EX03_9EURO</name>
<protein>
    <submittedName>
        <fullName evidence="2">Uncharacterized protein</fullName>
    </submittedName>
</protein>
<dbReference type="Proteomes" id="UP000326799">
    <property type="component" value="Unassembled WGS sequence"/>
</dbReference>
<evidence type="ECO:0000313" key="3">
    <source>
        <dbReference type="Proteomes" id="UP000326799"/>
    </source>
</evidence>
<reference evidence="2 3" key="1">
    <citation type="submission" date="2019-04" db="EMBL/GenBank/DDBJ databases">
        <title>Fungal friends and foes A comparative genomics study of 23 Aspergillus species from section Flavi.</title>
        <authorList>
            <consortium name="DOE Joint Genome Institute"/>
            <person name="Kjaerbolling I."/>
            <person name="Vesth T.C."/>
            <person name="Frisvad J.C."/>
            <person name="Nybo J.L."/>
            <person name="Theobald S."/>
            <person name="Kildgaard S."/>
            <person name="Petersen T.I."/>
            <person name="Kuo A."/>
            <person name="Sato A."/>
            <person name="Lyhne E.K."/>
            <person name="Kogle M.E."/>
            <person name="Wiebenga A."/>
            <person name="Kun R.S."/>
            <person name="Lubbers R.J."/>
            <person name="Makela M.R."/>
            <person name="Barry K."/>
            <person name="Chovatia M."/>
            <person name="Clum A."/>
            <person name="Daum C."/>
            <person name="Haridas S."/>
            <person name="He G."/>
            <person name="LaButti K."/>
            <person name="Lipzen A."/>
            <person name="Mondo S."/>
            <person name="Pangilinan J."/>
            <person name="Riley R."/>
            <person name="Salamov A."/>
            <person name="Simmons B.A."/>
            <person name="Magnuson J.K."/>
            <person name="Henrissat B."/>
            <person name="Mortensen U.H."/>
            <person name="Larsen T.O."/>
            <person name="De vries R.P."/>
            <person name="Grigoriev I.V."/>
            <person name="Machida M."/>
            <person name="Baker S.E."/>
            <person name="Andersen M.R."/>
        </authorList>
    </citation>
    <scope>NUCLEOTIDE SEQUENCE [LARGE SCALE GENOMIC DNA]</scope>
    <source>
        <strain evidence="2 3">CBS 126849</strain>
    </source>
</reference>
<sequence length="810" mass="89962">MSDSFSQSPKSPAEWEKYAASPQISKIPSKAEGTIPTKPGGNAFMRDVYIDVVKVIAAEPFQVRAAADVLGFHPDSTVDLSKTAGGIELYGRVLTAESPVNIKLQTKNVDVGSFTIYCTTLDQKFTYSIDGVDDVDEKVQNTLGLAPGTGNIGLGIVIDKSTKPAVTTTWIKDYRLCWDNYRLVDTLATQLRIASILFWSHPDLALKLTVYVALCTGSSDKYDGSTNLQAVSLGQQLAIQKLFGPTGNYVPVLAVDKYINSQTLLLNTGEAFQTQYQIFQGRNNDLQDRHAAWTEMVSKAGDQLTNAKQHRDEADKRYNHVLDIVRSCEDMMKQDENYIKSLGDTYKTGLDAWQKKQKKSAIFKILGAIADFGLSIGMLLLGSSGGSGPVSKAIEAAEEVEKSGETVKLLLRSDVLKKIAKGASTVYKLYPNISKAIKNLQELEKNPDADVRPIQEVQGDAADADALLSIAEWDKWLEDANNGLAFAVKEKVDGAAAFQSGLRKHSINGKLLAQAKAEAIKSAQEYIHAYMEVVLHQRDFKRLAELKTKFGNDQKLTEEAEVRLYDRYMAVRTSILIQMRNVAWAYKFAVLDNDPIQIDPLKNVQDYRKDLSDLVMKLQRFKEQYPGGPSRFDTKIIPSQNLPAPYNTQIDEQLRAIRKGEAPPKITFTFIPKSPKTHDHSPAGPFYDGSHFRINKLEVTLVGAKSNVTDRNEPDFAFRISTSGVYNDIRKSDIFNFVGPVFSREYSYNIVDGKPVTDTAFTINTNEYSAPPPFTTWTVEITNPGSLELSGLTSVDLQWHGEKYNEEFLG</sequence>
<evidence type="ECO:0000256" key="1">
    <source>
        <dbReference type="SAM" id="MobiDB-lite"/>
    </source>
</evidence>
<dbReference type="PANTHER" id="PTHR34714">
    <property type="entry name" value="EGF-LIKE DOMAIN-CONTAINING PROTEIN"/>
    <property type="match status" value="1"/>
</dbReference>
<dbReference type="EMBL" id="ML733424">
    <property type="protein sequence ID" value="KAB8221030.1"/>
    <property type="molecule type" value="Genomic_DNA"/>
</dbReference>
<accession>A0A5N6EX03</accession>
<dbReference type="AlphaFoldDB" id="A0A5N6EX03"/>
<proteinExistence type="predicted"/>
<keyword evidence="3" id="KW-1185">Reference proteome</keyword>
<dbReference type="PANTHER" id="PTHR34714:SF2">
    <property type="entry name" value="EGF-LIKE DOMAIN-CONTAINING PROTEIN"/>
    <property type="match status" value="1"/>
</dbReference>
<feature type="region of interest" description="Disordered" evidence="1">
    <location>
        <begin position="1"/>
        <end position="21"/>
    </location>
</feature>
<organism evidence="2 3">
    <name type="scientific">Aspergillus novoparasiticus</name>
    <dbReference type="NCBI Taxonomy" id="986946"/>
    <lineage>
        <taxon>Eukaryota</taxon>
        <taxon>Fungi</taxon>
        <taxon>Dikarya</taxon>
        <taxon>Ascomycota</taxon>
        <taxon>Pezizomycotina</taxon>
        <taxon>Eurotiomycetes</taxon>
        <taxon>Eurotiomycetidae</taxon>
        <taxon>Eurotiales</taxon>
        <taxon>Aspergillaceae</taxon>
        <taxon>Aspergillus</taxon>
        <taxon>Aspergillus subgen. Circumdati</taxon>
    </lineage>
</organism>
<gene>
    <name evidence="2" type="ORF">BDV33DRAFT_230678</name>
</gene>
<evidence type="ECO:0000313" key="2">
    <source>
        <dbReference type="EMBL" id="KAB8221030.1"/>
    </source>
</evidence>